<dbReference type="Proteomes" id="UP000703269">
    <property type="component" value="Unassembled WGS sequence"/>
</dbReference>
<keyword evidence="2" id="KW-1185">Reference proteome</keyword>
<organism evidence="1 2">
    <name type="scientific">Phanerochaete sordida</name>
    <dbReference type="NCBI Taxonomy" id="48140"/>
    <lineage>
        <taxon>Eukaryota</taxon>
        <taxon>Fungi</taxon>
        <taxon>Dikarya</taxon>
        <taxon>Basidiomycota</taxon>
        <taxon>Agaricomycotina</taxon>
        <taxon>Agaricomycetes</taxon>
        <taxon>Polyporales</taxon>
        <taxon>Phanerochaetaceae</taxon>
        <taxon>Phanerochaete</taxon>
    </lineage>
</organism>
<dbReference type="OrthoDB" id="3226657at2759"/>
<protein>
    <recommendedName>
        <fullName evidence="3">Heterokaryon incompatibility domain-containing protein</fullName>
    </recommendedName>
</protein>
<comment type="caution">
    <text evidence="1">The sequence shown here is derived from an EMBL/GenBank/DDBJ whole genome shotgun (WGS) entry which is preliminary data.</text>
</comment>
<evidence type="ECO:0008006" key="3">
    <source>
        <dbReference type="Google" id="ProtNLM"/>
    </source>
</evidence>
<dbReference type="AlphaFoldDB" id="A0A9P3G707"/>
<proteinExistence type="predicted"/>
<gene>
    <name evidence="1" type="ORF">PsYK624_053170</name>
</gene>
<accession>A0A9P3G707</accession>
<evidence type="ECO:0000313" key="2">
    <source>
        <dbReference type="Proteomes" id="UP000703269"/>
    </source>
</evidence>
<sequence>MSSAALLAHLNLIVGTNHLLSTRGVRDLVEHIRRSSYDLGEAYGKVRHWWHDANLATTGRKHYATLQEDEAAYNSFRRSATCDFSLQTSLLPPRRVWDLHSNRVLPFTVLVTLSSQAEVSLPDNLWTVSHSWVAEEEREEVWTPINRRRWPVSIPRSTTLEHVRIELLNMGAEYVWLDVLCLRQQGRDRDEARRAEEWKTDVPTIGHIYQGQPSRRPCITYFNGLGLPFDTSSSTLASDRHWFNRVWTLQESLRSWLPGGLTGDPIPNGAAFFGRVRTLLELTDTGGLAEELMRRRCTKEVDRISGLAYILGCETLPLYDESFHIEHAWELLVKHMWGDWRADLACCFAADTLFALFPSWQAYALGRRALHLSVDAPLRLDDGAVLHTIDVGRYSHTAQVFGPCKITRPKSTLVGNDLLDGQPDLHLHFDSWVSSGKRGQTLRFIAKSIHGVLLESAEYHIVQVNCSRGDQCWVVVEVVAEWDYYWDREVVGEIEAVKWGVIQVAEKDDGRLKNLIGNKERNVVYIAGEDALRRTRHEKRYLWAFQQMIDSGRTRFLAS</sequence>
<dbReference type="EMBL" id="BPQB01000012">
    <property type="protein sequence ID" value="GJE89222.1"/>
    <property type="molecule type" value="Genomic_DNA"/>
</dbReference>
<reference evidence="1 2" key="1">
    <citation type="submission" date="2021-08" db="EMBL/GenBank/DDBJ databases">
        <title>Draft Genome Sequence of Phanerochaete sordida strain YK-624.</title>
        <authorList>
            <person name="Mori T."/>
            <person name="Dohra H."/>
            <person name="Suzuki T."/>
            <person name="Kawagishi H."/>
            <person name="Hirai H."/>
        </authorList>
    </citation>
    <scope>NUCLEOTIDE SEQUENCE [LARGE SCALE GENOMIC DNA]</scope>
    <source>
        <strain evidence="1 2">YK-624</strain>
    </source>
</reference>
<name>A0A9P3G707_9APHY</name>
<evidence type="ECO:0000313" key="1">
    <source>
        <dbReference type="EMBL" id="GJE89222.1"/>
    </source>
</evidence>